<gene>
    <name evidence="2" type="ORF">O4G74_12560</name>
</gene>
<evidence type="ECO:0000313" key="3">
    <source>
        <dbReference type="Proteomes" id="UP001083770"/>
    </source>
</evidence>
<feature type="transmembrane region" description="Helical" evidence="1">
    <location>
        <begin position="20"/>
        <end position="42"/>
    </location>
</feature>
<dbReference type="Proteomes" id="UP001083770">
    <property type="component" value="Unassembled WGS sequence"/>
</dbReference>
<evidence type="ECO:0000256" key="1">
    <source>
        <dbReference type="SAM" id="Phobius"/>
    </source>
</evidence>
<dbReference type="EMBL" id="JAPWGW010000004">
    <property type="protein sequence ID" value="MCZ4298893.1"/>
    <property type="molecule type" value="Genomic_DNA"/>
</dbReference>
<evidence type="ECO:0000313" key="2">
    <source>
        <dbReference type="EMBL" id="MCZ4298893.1"/>
    </source>
</evidence>
<reference evidence="2" key="1">
    <citation type="submission" date="2022-12" db="EMBL/GenBank/DDBJ databases">
        <title>Bacterial isolates from different developmental stages of Nematostella vectensis.</title>
        <authorList>
            <person name="Fraune S."/>
        </authorList>
    </citation>
    <scope>NUCLEOTIDE SEQUENCE</scope>
    <source>
        <strain evidence="2">G21632-S1</strain>
    </source>
</reference>
<sequence>MTEPKLQEEEARQGETGKGVRYVLIISTAAAAIALGLILAFVI</sequence>
<organism evidence="2 3">
    <name type="scientific">Henriciella marina</name>
    <dbReference type="NCBI Taxonomy" id="453851"/>
    <lineage>
        <taxon>Bacteria</taxon>
        <taxon>Pseudomonadati</taxon>
        <taxon>Pseudomonadota</taxon>
        <taxon>Alphaproteobacteria</taxon>
        <taxon>Hyphomonadales</taxon>
        <taxon>Hyphomonadaceae</taxon>
        <taxon>Henriciella</taxon>
    </lineage>
</organism>
<dbReference type="RefSeq" id="WP_269402957.1">
    <property type="nucleotide sequence ID" value="NZ_JAPWGW010000004.1"/>
</dbReference>
<comment type="caution">
    <text evidence="2">The sequence shown here is derived from an EMBL/GenBank/DDBJ whole genome shotgun (WGS) entry which is preliminary data.</text>
</comment>
<keyword evidence="3" id="KW-1185">Reference proteome</keyword>
<keyword evidence="1" id="KW-1133">Transmembrane helix</keyword>
<protein>
    <submittedName>
        <fullName evidence="2">Uncharacterized protein</fullName>
    </submittedName>
</protein>
<name>A0ABT4LZD5_9PROT</name>
<proteinExistence type="predicted"/>
<accession>A0ABT4LZD5</accession>
<keyword evidence="1" id="KW-0812">Transmembrane</keyword>
<keyword evidence="1" id="KW-0472">Membrane</keyword>